<organism evidence="1 2">
    <name type="scientific">Gossypium arboreum</name>
    <name type="common">Tree cotton</name>
    <name type="synonym">Gossypium nanking</name>
    <dbReference type="NCBI Taxonomy" id="29729"/>
    <lineage>
        <taxon>Eukaryota</taxon>
        <taxon>Viridiplantae</taxon>
        <taxon>Streptophyta</taxon>
        <taxon>Embryophyta</taxon>
        <taxon>Tracheophyta</taxon>
        <taxon>Spermatophyta</taxon>
        <taxon>Magnoliopsida</taxon>
        <taxon>eudicotyledons</taxon>
        <taxon>Gunneridae</taxon>
        <taxon>Pentapetalae</taxon>
        <taxon>rosids</taxon>
        <taxon>malvids</taxon>
        <taxon>Malvales</taxon>
        <taxon>Malvaceae</taxon>
        <taxon>Malvoideae</taxon>
        <taxon>Gossypium</taxon>
    </lineage>
</organism>
<name>A0A0B0N099_GOSAR</name>
<evidence type="ECO:0000313" key="2">
    <source>
        <dbReference type="Proteomes" id="UP000032142"/>
    </source>
</evidence>
<comment type="caution">
    <text evidence="1">The sequence shown here is derived from an EMBL/GenBank/DDBJ whole genome shotgun (WGS) entry which is preliminary data.</text>
</comment>
<reference evidence="2" key="1">
    <citation type="submission" date="2014-09" db="EMBL/GenBank/DDBJ databases">
        <authorList>
            <person name="Mudge J."/>
            <person name="Ramaraj T."/>
            <person name="Lindquist I.E."/>
            <person name="Bharti A.K."/>
            <person name="Sundararajan A."/>
            <person name="Cameron C.T."/>
            <person name="Woodward J.E."/>
            <person name="May G.D."/>
            <person name="Brubaker C."/>
            <person name="Broadhvest J."/>
            <person name="Wilkins T.A."/>
        </authorList>
    </citation>
    <scope>NUCLEOTIDE SEQUENCE</scope>
    <source>
        <strain evidence="2">cv. AKA8401</strain>
    </source>
</reference>
<dbReference type="AlphaFoldDB" id="A0A0B0N099"/>
<keyword evidence="2" id="KW-1185">Reference proteome</keyword>
<proteinExistence type="predicted"/>
<gene>
    <name evidence="1" type="ORF">F383_32362</name>
</gene>
<evidence type="ECO:0000313" key="1">
    <source>
        <dbReference type="EMBL" id="KHG06037.1"/>
    </source>
</evidence>
<sequence>MSLKAMPACDSISGEVK</sequence>
<dbReference type="Proteomes" id="UP000032142">
    <property type="component" value="Unassembled WGS sequence"/>
</dbReference>
<protein>
    <submittedName>
        <fullName evidence="1">Uncharacterized protein</fullName>
    </submittedName>
</protein>
<dbReference type="EMBL" id="JRRC01442348">
    <property type="protein sequence ID" value="KHG06037.1"/>
    <property type="molecule type" value="Genomic_DNA"/>
</dbReference>
<accession>A0A0B0N099</accession>